<protein>
    <submittedName>
        <fullName evidence="2">N-acetyltransferase</fullName>
    </submittedName>
</protein>
<evidence type="ECO:0000313" key="3">
    <source>
        <dbReference type="Proteomes" id="UP000481417"/>
    </source>
</evidence>
<dbReference type="PANTHER" id="PTHR31435:SF10">
    <property type="entry name" value="BSR4717 PROTEIN"/>
    <property type="match status" value="1"/>
</dbReference>
<dbReference type="PROSITE" id="PS51729">
    <property type="entry name" value="GNAT_YJDJ"/>
    <property type="match status" value="1"/>
</dbReference>
<evidence type="ECO:0000313" key="2">
    <source>
        <dbReference type="EMBL" id="MTE00205.1"/>
    </source>
</evidence>
<keyword evidence="3" id="KW-1185">Reference proteome</keyword>
<dbReference type="InterPro" id="IPR045057">
    <property type="entry name" value="Gcn5-rel_NAT"/>
</dbReference>
<dbReference type="GO" id="GO:0016740">
    <property type="term" value="F:transferase activity"/>
    <property type="evidence" value="ECO:0007669"/>
    <property type="project" value="UniProtKB-KW"/>
</dbReference>
<organism evidence="2 3">
    <name type="scientific">Paracoccus lichenicola</name>
    <dbReference type="NCBI Taxonomy" id="2665644"/>
    <lineage>
        <taxon>Bacteria</taxon>
        <taxon>Pseudomonadati</taxon>
        <taxon>Pseudomonadota</taxon>
        <taxon>Alphaproteobacteria</taxon>
        <taxon>Rhodobacterales</taxon>
        <taxon>Paracoccaceae</taxon>
        <taxon>Paracoccus</taxon>
    </lineage>
</organism>
<dbReference type="InterPro" id="IPR016181">
    <property type="entry name" value="Acyl_CoA_acyltransferase"/>
</dbReference>
<comment type="caution">
    <text evidence="2">The sequence shown here is derived from an EMBL/GenBank/DDBJ whole genome shotgun (WGS) entry which is preliminary data.</text>
</comment>
<dbReference type="Pfam" id="PF14542">
    <property type="entry name" value="Acetyltransf_CG"/>
    <property type="match status" value="1"/>
</dbReference>
<sequence length="99" mass="10756">MPDLTITREDTDARHGRYVARIAGIEAEAELTFTRHGEGRISADHTGAPEALRGTGAAGALVEAMVADARKEGFRIVPLCSYVAGRYAKHPEWEDVFTT</sequence>
<dbReference type="InterPro" id="IPR031165">
    <property type="entry name" value="GNAT_YJDJ"/>
</dbReference>
<reference evidence="2 3" key="1">
    <citation type="submission" date="2019-11" db="EMBL/GenBank/DDBJ databases">
        <authorList>
            <person name="Lang L."/>
        </authorList>
    </citation>
    <scope>NUCLEOTIDE SEQUENCE [LARGE SCALE GENOMIC DNA]</scope>
    <source>
        <strain evidence="2 3">YIM 132242</strain>
    </source>
</reference>
<dbReference type="PANTHER" id="PTHR31435">
    <property type="entry name" value="PROTEIN NATD1"/>
    <property type="match status" value="1"/>
</dbReference>
<feature type="domain" description="N-acetyltransferase" evidence="1">
    <location>
        <begin position="10"/>
        <end position="98"/>
    </location>
</feature>
<dbReference type="Gene3D" id="3.40.630.30">
    <property type="match status" value="1"/>
</dbReference>
<name>A0A6L6HQ84_9RHOB</name>
<dbReference type="EMBL" id="WMBT01000003">
    <property type="protein sequence ID" value="MTE00205.1"/>
    <property type="molecule type" value="Genomic_DNA"/>
</dbReference>
<dbReference type="RefSeq" id="WP_154764262.1">
    <property type="nucleotide sequence ID" value="NZ_WMBT01000003.1"/>
</dbReference>
<dbReference type="Proteomes" id="UP000481417">
    <property type="component" value="Unassembled WGS sequence"/>
</dbReference>
<dbReference type="AlphaFoldDB" id="A0A6L6HQ84"/>
<gene>
    <name evidence="2" type="ORF">GIY56_07890</name>
</gene>
<dbReference type="SUPFAM" id="SSF55729">
    <property type="entry name" value="Acyl-CoA N-acyltransferases (Nat)"/>
    <property type="match status" value="1"/>
</dbReference>
<proteinExistence type="predicted"/>
<keyword evidence="2" id="KW-0808">Transferase</keyword>
<accession>A0A6L6HQ84</accession>
<evidence type="ECO:0000259" key="1">
    <source>
        <dbReference type="PROSITE" id="PS51729"/>
    </source>
</evidence>